<evidence type="ECO:0000256" key="4">
    <source>
        <dbReference type="SAM" id="MobiDB-lite"/>
    </source>
</evidence>
<dbReference type="SMART" id="SM00306">
    <property type="entry name" value="HintN"/>
    <property type="match status" value="1"/>
</dbReference>
<keyword evidence="3" id="KW-0411">Iron-sulfur</keyword>
<dbReference type="GO" id="GO:0003824">
    <property type="term" value="F:catalytic activity"/>
    <property type="evidence" value="ECO:0007669"/>
    <property type="project" value="InterPro"/>
</dbReference>
<dbReference type="InterPro" id="IPR003586">
    <property type="entry name" value="Hint_dom_C"/>
</dbReference>
<feature type="domain" description="Hint" evidence="6">
    <location>
        <begin position="74"/>
        <end position="172"/>
    </location>
</feature>
<dbReference type="NCBIfam" id="NF038136">
    <property type="entry name" value="rSAM_Rv_intein"/>
    <property type="match status" value="1"/>
</dbReference>
<dbReference type="PROSITE" id="PS50818">
    <property type="entry name" value="INTEIN_C_TER"/>
    <property type="match status" value="1"/>
</dbReference>
<dbReference type="SUPFAM" id="SSF51294">
    <property type="entry name" value="Hedgehog/intein (Hint) domain"/>
    <property type="match status" value="1"/>
</dbReference>
<dbReference type="PROSITE" id="PS50817">
    <property type="entry name" value="INTEIN_N_TER"/>
    <property type="match status" value="1"/>
</dbReference>
<dbReference type="NCBIfam" id="NF038135">
    <property type="entry name" value="rSAM_Rv2578c"/>
    <property type="match status" value="1"/>
</dbReference>
<dbReference type="GO" id="GO:0016539">
    <property type="term" value="P:intein-mediated protein splicing"/>
    <property type="evidence" value="ECO:0007669"/>
    <property type="project" value="InterPro"/>
</dbReference>
<dbReference type="Proteomes" id="UP000319525">
    <property type="component" value="Unassembled WGS sequence"/>
</dbReference>
<evidence type="ECO:0000259" key="6">
    <source>
        <dbReference type="SMART" id="SM00306"/>
    </source>
</evidence>
<feature type="compositionally biased region" description="Basic and acidic residues" evidence="4">
    <location>
        <begin position="660"/>
        <end position="669"/>
    </location>
</feature>
<dbReference type="GeneID" id="57144062"/>
<organism evidence="7 8">
    <name type="scientific">Microbacterium testaceum</name>
    <name type="common">Aureobacterium testaceum</name>
    <name type="synonym">Brevibacterium testaceum</name>
    <dbReference type="NCBI Taxonomy" id="2033"/>
    <lineage>
        <taxon>Bacteria</taxon>
        <taxon>Bacillati</taxon>
        <taxon>Actinomycetota</taxon>
        <taxon>Actinomycetes</taxon>
        <taxon>Micrococcales</taxon>
        <taxon>Microbacteriaceae</taxon>
        <taxon>Microbacterium</taxon>
    </lineage>
</organism>
<dbReference type="InterPro" id="IPR036844">
    <property type="entry name" value="Hint_dom_sf"/>
</dbReference>
<dbReference type="InterPro" id="IPR003587">
    <property type="entry name" value="Hint_dom_N"/>
</dbReference>
<accession>A0A4Y3QL45</accession>
<dbReference type="PANTHER" id="PTHR43432:SF3">
    <property type="entry name" value="SLR0285 PROTEIN"/>
    <property type="match status" value="1"/>
</dbReference>
<dbReference type="GO" id="GO:0046872">
    <property type="term" value="F:metal ion binding"/>
    <property type="evidence" value="ECO:0007669"/>
    <property type="project" value="UniProtKB-KW"/>
</dbReference>
<dbReference type="EMBL" id="BJML01000003">
    <property type="protein sequence ID" value="GEB45423.1"/>
    <property type="molecule type" value="Genomic_DNA"/>
</dbReference>
<evidence type="ECO:0000313" key="8">
    <source>
        <dbReference type="Proteomes" id="UP000319525"/>
    </source>
</evidence>
<dbReference type="InterPro" id="IPR040086">
    <property type="entry name" value="MJ0683-like"/>
</dbReference>
<evidence type="ECO:0000256" key="2">
    <source>
        <dbReference type="ARBA" id="ARBA00023004"/>
    </source>
</evidence>
<sequence length="711" mass="79099">MRWQGQQLGVDDTAALPGMERMDGLVRSVTTPEFAGMTFHEVLCKSALNRVPGASAMPFDWTVNPYRGCSHACSYCLSPDTLILKADGRQVPLSDIRVGDEVIGTERGSRYRHYVRTTVRAKWTTRKRLHRVTLADGTEIEGSADHRFLTERGWKHVTDSPVAGRQRPHLTVSNRLQGFGTGAHTSVEASGPDWRQGYLTGMVRGDAMIFHKTYDDGNRAREIHRFRLALADREALDLAKELLEQIGIVTMVRPFSVPAHRRPMTALHTAKMHDVARLEDYIAIPRFRSREWMAGFLGGIFDAEGSCSRGIVRISNANEELLSLTEEAFAAFRFDAVREPARPNGVSSIRLRGGLTSRQRFFDTARPSITRKLDVCGTAVKTSADLRVVNVEDIGYDIDMIDITTDTEDFVANGVISHNCFARKTHEYLDLDYGADFDSQIVVKVNVADVLRTELRRGSWAREPVMLGTNTDPYQRAEGRYRLMPDIVGALTDNGTPFSILTKGTLLRRDLPLLAEASQQVKVTLAMSIAVFDDALQHSIEPGTPSAEARLETVRAATAAGFRVTVFLMPIMPHLTDSVSALDDALARIREAGAARVVYGALHLRPGAKQWFFEWLEREHPNLMSSYRGLYPGVSTSAPKAYRTWLGKRMRPLLRMHRLDGWDEDDHPRGRPQPGLAARTPPVSSLGPVHRTGVPASGRPRVAPASEPTLF</sequence>
<protein>
    <submittedName>
        <fullName evidence="7">Uncharacterized protein</fullName>
    </submittedName>
</protein>
<gene>
    <name evidence="7" type="ORF">MTE01_13680</name>
</gene>
<evidence type="ECO:0000256" key="3">
    <source>
        <dbReference type="ARBA" id="ARBA00023014"/>
    </source>
</evidence>
<proteinExistence type="predicted"/>
<name>A0A4Y3QL45_MICTE</name>
<keyword evidence="2" id="KW-0408">Iron</keyword>
<feature type="region of interest" description="Disordered" evidence="4">
    <location>
        <begin position="660"/>
        <end position="711"/>
    </location>
</feature>
<evidence type="ECO:0000259" key="5">
    <source>
        <dbReference type="SMART" id="SM00305"/>
    </source>
</evidence>
<feature type="domain" description="Hint" evidence="5">
    <location>
        <begin position="383"/>
        <end position="425"/>
    </location>
</feature>
<dbReference type="InterPro" id="IPR058240">
    <property type="entry name" value="rSAM_sf"/>
</dbReference>
<dbReference type="CDD" id="cd01335">
    <property type="entry name" value="Radical_SAM"/>
    <property type="match status" value="1"/>
</dbReference>
<reference evidence="7 8" key="1">
    <citation type="submission" date="2019-06" db="EMBL/GenBank/DDBJ databases">
        <title>Whole genome shotgun sequence of Microbacterium testaceum NBRC 12675.</title>
        <authorList>
            <person name="Hosoyama A."/>
            <person name="Uohara A."/>
            <person name="Ohji S."/>
            <person name="Ichikawa N."/>
        </authorList>
    </citation>
    <scope>NUCLEOTIDE SEQUENCE [LARGE SCALE GENOMIC DNA]</scope>
    <source>
        <strain evidence="7 8">NBRC 12675</strain>
    </source>
</reference>
<dbReference type="InterPro" id="IPR006141">
    <property type="entry name" value="Intein_N"/>
</dbReference>
<dbReference type="SMART" id="SM00305">
    <property type="entry name" value="HintC"/>
    <property type="match status" value="1"/>
</dbReference>
<dbReference type="RefSeq" id="WP_218026334.1">
    <property type="nucleotide sequence ID" value="NZ_BJML01000003.1"/>
</dbReference>
<dbReference type="AlphaFoldDB" id="A0A4Y3QL45"/>
<dbReference type="Gene3D" id="3.80.30.30">
    <property type="match status" value="1"/>
</dbReference>
<evidence type="ECO:0000313" key="7">
    <source>
        <dbReference type="EMBL" id="GEB45423.1"/>
    </source>
</evidence>
<keyword evidence="1" id="KW-0479">Metal-binding</keyword>
<dbReference type="InterPro" id="IPR030934">
    <property type="entry name" value="Intein_C"/>
</dbReference>
<dbReference type="PANTHER" id="PTHR43432">
    <property type="entry name" value="SLR0285 PROTEIN"/>
    <property type="match status" value="1"/>
</dbReference>
<dbReference type="GO" id="GO:0051536">
    <property type="term" value="F:iron-sulfur cluster binding"/>
    <property type="evidence" value="ECO:0007669"/>
    <property type="project" value="UniProtKB-KW"/>
</dbReference>
<comment type="caution">
    <text evidence="7">The sequence shown here is derived from an EMBL/GenBank/DDBJ whole genome shotgun (WGS) entry which is preliminary data.</text>
</comment>
<dbReference type="CDD" id="cd00081">
    <property type="entry name" value="Hint"/>
    <property type="match status" value="1"/>
</dbReference>
<evidence type="ECO:0000256" key="1">
    <source>
        <dbReference type="ARBA" id="ARBA00022723"/>
    </source>
</evidence>
<dbReference type="SUPFAM" id="SSF102114">
    <property type="entry name" value="Radical SAM enzymes"/>
    <property type="match status" value="1"/>
</dbReference>
<dbReference type="Gene3D" id="2.170.16.10">
    <property type="entry name" value="Hedgehog/Intein (Hint) domain"/>
    <property type="match status" value="1"/>
</dbReference>
<dbReference type="Pfam" id="PF04055">
    <property type="entry name" value="Radical_SAM"/>
    <property type="match status" value="1"/>
</dbReference>
<dbReference type="InterPro" id="IPR007197">
    <property type="entry name" value="rSAM"/>
</dbReference>